<feature type="transmembrane region" description="Helical" evidence="1">
    <location>
        <begin position="89"/>
        <end position="106"/>
    </location>
</feature>
<dbReference type="CDD" id="cd00038">
    <property type="entry name" value="CAP_ED"/>
    <property type="match status" value="1"/>
</dbReference>
<evidence type="ECO:0000313" key="4">
    <source>
        <dbReference type="Proteomes" id="UP000258016"/>
    </source>
</evidence>
<dbReference type="InterPro" id="IPR000595">
    <property type="entry name" value="cNMP-bd_dom"/>
</dbReference>
<dbReference type="Proteomes" id="UP000258016">
    <property type="component" value="Chromosome"/>
</dbReference>
<evidence type="ECO:0000256" key="1">
    <source>
        <dbReference type="SAM" id="Phobius"/>
    </source>
</evidence>
<dbReference type="PROSITE" id="PS50042">
    <property type="entry name" value="CNMP_BINDING_3"/>
    <property type="match status" value="1"/>
</dbReference>
<accession>A0ABN5B8K5</accession>
<reference evidence="3 4" key="1">
    <citation type="submission" date="2017-03" db="EMBL/GenBank/DDBJ databases">
        <title>Complete genome sequence of Blastomonas fulva degrading microcsystin LR.</title>
        <authorList>
            <person name="Lee H.-g."/>
            <person name="Jin L."/>
            <person name="oh H.-M."/>
        </authorList>
    </citation>
    <scope>NUCLEOTIDE SEQUENCE [LARGE SCALE GENOMIC DNA]</scope>
    <source>
        <strain evidence="3 4">T2</strain>
    </source>
</reference>
<protein>
    <recommendedName>
        <fullName evidence="2">Cyclic nucleotide-binding domain-containing protein</fullName>
    </recommendedName>
</protein>
<feature type="domain" description="Cyclic nucleotide-binding" evidence="2">
    <location>
        <begin position="172"/>
        <end position="247"/>
    </location>
</feature>
<dbReference type="SUPFAM" id="SSF51206">
    <property type="entry name" value="cAMP-binding domain-like"/>
    <property type="match status" value="1"/>
</dbReference>
<gene>
    <name evidence="3" type="ORF">B5J99_11905</name>
</gene>
<sequence>MAPYRWFALHFQGNPARAFAKTSPARRTAPVAFIHRLPQPGAFAMLCAISGVDDMPLGLGFAEGAWLGHLTFLILAVALIAPPMPWMRLGIVAASLAGLGFALGFAKDLGLAFWFFVLLVISASMLARYLMAERNSRFSAEEEALRSSFMGEMTRAGARHLMDQGNWITGRSGEVLINEGEAISHLFYLHDGAAEITLHGNPVGAVSGGDLIGDATALSGEPATGTVRLTTDSRFWCVSAPKLRQYLDLHPDARTVIERQINSALDRKLRAANAALAGD</sequence>
<name>A0ABN5B8K5_9SPHN</name>
<dbReference type="InterPro" id="IPR014710">
    <property type="entry name" value="RmlC-like_jellyroll"/>
</dbReference>
<keyword evidence="1" id="KW-0812">Transmembrane</keyword>
<feature type="transmembrane region" description="Helical" evidence="1">
    <location>
        <begin position="64"/>
        <end position="82"/>
    </location>
</feature>
<organism evidence="3 4">
    <name type="scientific">Blastomonas fulva</name>
    <dbReference type="NCBI Taxonomy" id="1550728"/>
    <lineage>
        <taxon>Bacteria</taxon>
        <taxon>Pseudomonadati</taxon>
        <taxon>Pseudomonadota</taxon>
        <taxon>Alphaproteobacteria</taxon>
        <taxon>Sphingomonadales</taxon>
        <taxon>Sphingomonadaceae</taxon>
        <taxon>Blastomonas</taxon>
    </lineage>
</organism>
<dbReference type="InterPro" id="IPR018490">
    <property type="entry name" value="cNMP-bd_dom_sf"/>
</dbReference>
<keyword evidence="1" id="KW-1133">Transmembrane helix</keyword>
<evidence type="ECO:0000313" key="3">
    <source>
        <dbReference type="EMBL" id="ASR52075.1"/>
    </source>
</evidence>
<dbReference type="Pfam" id="PF00027">
    <property type="entry name" value="cNMP_binding"/>
    <property type="match status" value="1"/>
</dbReference>
<feature type="transmembrane region" description="Helical" evidence="1">
    <location>
        <begin position="112"/>
        <end position="131"/>
    </location>
</feature>
<keyword evidence="4" id="KW-1185">Reference proteome</keyword>
<proteinExistence type="predicted"/>
<keyword evidence="1" id="KW-0472">Membrane</keyword>
<evidence type="ECO:0000259" key="2">
    <source>
        <dbReference type="PROSITE" id="PS50042"/>
    </source>
</evidence>
<dbReference type="EMBL" id="CP020083">
    <property type="protein sequence ID" value="ASR52075.1"/>
    <property type="molecule type" value="Genomic_DNA"/>
</dbReference>
<dbReference type="Gene3D" id="2.60.120.10">
    <property type="entry name" value="Jelly Rolls"/>
    <property type="match status" value="1"/>
</dbReference>